<comment type="caution">
    <text evidence="1">The sequence shown here is derived from an EMBL/GenBank/DDBJ whole genome shotgun (WGS) entry which is preliminary data.</text>
</comment>
<keyword evidence="2" id="KW-1185">Reference proteome</keyword>
<proteinExistence type="predicted"/>
<dbReference type="Proteomes" id="UP000076268">
    <property type="component" value="Unassembled WGS sequence"/>
</dbReference>
<protein>
    <submittedName>
        <fullName evidence="1">RNA-binding protein</fullName>
    </submittedName>
</protein>
<evidence type="ECO:0000313" key="2">
    <source>
        <dbReference type="Proteomes" id="UP000076268"/>
    </source>
</evidence>
<dbReference type="OrthoDB" id="1633824at2"/>
<accession>A0A154BUI6</accession>
<gene>
    <name evidence="1" type="ORF">AXX12_03275</name>
</gene>
<dbReference type="STRING" id="1794912.AXX12_03275"/>
<dbReference type="AlphaFoldDB" id="A0A154BUI6"/>
<reference evidence="1 2" key="1">
    <citation type="submission" date="2016-02" db="EMBL/GenBank/DDBJ databases">
        <title>Anaerosporomusa subterraneum gen. nov., sp. nov., a spore-forming obligate anaerobe isolated from saprolite.</title>
        <authorList>
            <person name="Choi J.K."/>
            <person name="Shah M."/>
            <person name="Yee N."/>
        </authorList>
    </citation>
    <scope>NUCLEOTIDE SEQUENCE [LARGE SCALE GENOMIC DNA]</scope>
    <source>
        <strain evidence="1 2">RU4</strain>
    </source>
</reference>
<evidence type="ECO:0000313" key="1">
    <source>
        <dbReference type="EMBL" id="KYZ77168.1"/>
    </source>
</evidence>
<dbReference type="RefSeq" id="WP_066239005.1">
    <property type="nucleotide sequence ID" value="NZ_LSGP01000013.1"/>
</dbReference>
<dbReference type="EMBL" id="LSGP01000013">
    <property type="protein sequence ID" value="KYZ77168.1"/>
    <property type="molecule type" value="Genomic_DNA"/>
</dbReference>
<organism evidence="1 2">
    <name type="scientific">Anaerosporomusa subterranea</name>
    <dbReference type="NCBI Taxonomy" id="1794912"/>
    <lineage>
        <taxon>Bacteria</taxon>
        <taxon>Bacillati</taxon>
        <taxon>Bacillota</taxon>
        <taxon>Negativicutes</taxon>
        <taxon>Acetonemataceae</taxon>
        <taxon>Anaerosporomusa</taxon>
    </lineage>
</organism>
<sequence length="115" mass="13078">MRALSFYSAQHHEQLQNRRKKCTIRLGDKTGKYSEGDIVWITAGKRYEPKQKIFTAVIDRVLVKPIAQLTSDDIHGENPDVDGVGDVLAFLEAMYDKTMTPTDKVTVVYFSEVIE</sequence>
<name>A0A154BUI6_ANASB</name>